<evidence type="ECO:0000256" key="8">
    <source>
        <dbReference type="ARBA" id="ARBA00023242"/>
    </source>
</evidence>
<sequence length="251" mass="27989">MTGKRPRENSDGGPAPKLATLNPNWSQLKAKLNSYPRRHKSTETNVEVRTSEKNSEILVATTDGTSSTLGSLKPVKDDCSMTGALAIDCEMVGVGSDGRKNALARVTVVNVWGNAVYDEYVRPLEFVTNFRSNISGVRAHNLRKAEDLWTVQKKVSELIKGRILVGHALHNDLKVLFLSHPKKDIRDTAAYKPLKNKLGHSRALRDLAAEVLGVKIQETEHNSVEDAQAAMFIYQKFKKEWEKSIRQKGNK</sequence>
<reference evidence="12 13" key="1">
    <citation type="journal article" date="2021" name="Nat. Plants">
        <title>The Taxus genome provides insights into paclitaxel biosynthesis.</title>
        <authorList>
            <person name="Xiong X."/>
            <person name="Gou J."/>
            <person name="Liao Q."/>
            <person name="Li Y."/>
            <person name="Zhou Q."/>
            <person name="Bi G."/>
            <person name="Li C."/>
            <person name="Du R."/>
            <person name="Wang X."/>
            <person name="Sun T."/>
            <person name="Guo L."/>
            <person name="Liang H."/>
            <person name="Lu P."/>
            <person name="Wu Y."/>
            <person name="Zhang Z."/>
            <person name="Ro D.K."/>
            <person name="Shang Y."/>
            <person name="Huang S."/>
            <person name="Yan J."/>
        </authorList>
    </citation>
    <scope>NUCLEOTIDE SEQUENCE [LARGE SCALE GENOMIC DNA]</scope>
    <source>
        <strain evidence="12">Ta-2019</strain>
    </source>
</reference>
<dbReference type="GO" id="GO:0008408">
    <property type="term" value="F:3'-5' exonuclease activity"/>
    <property type="evidence" value="ECO:0007669"/>
    <property type="project" value="InterPro"/>
</dbReference>
<comment type="function">
    <text evidence="9">Exoribonuclease involved in ribosome biosynthesis. Involved in the processing of ITS1, the internal transcribed spacer localized between the 18S and 5.8S rRNAs.</text>
</comment>
<evidence type="ECO:0000313" key="12">
    <source>
        <dbReference type="EMBL" id="KAH9309503.1"/>
    </source>
</evidence>
<dbReference type="SUPFAM" id="SSF53098">
    <property type="entry name" value="Ribonuclease H-like"/>
    <property type="match status" value="1"/>
</dbReference>
<keyword evidence="8" id="KW-0539">Nucleus</keyword>
<dbReference type="FunFam" id="3.30.420.10:FF:000007">
    <property type="entry name" value="Interferon-stimulated exonuclease gene 20"/>
    <property type="match status" value="1"/>
</dbReference>
<protein>
    <recommendedName>
        <fullName evidence="3">RNA exonuclease 4</fullName>
    </recommendedName>
</protein>
<comment type="subcellular location">
    <subcellularLocation>
        <location evidence="1">Nucleus</location>
    </subcellularLocation>
</comment>
<dbReference type="Pfam" id="PF00929">
    <property type="entry name" value="RNase_T"/>
    <property type="match status" value="1"/>
</dbReference>
<dbReference type="InterPro" id="IPR012337">
    <property type="entry name" value="RNaseH-like_sf"/>
</dbReference>
<comment type="similarity">
    <text evidence="2">Belongs to the REXO4 family.</text>
</comment>
<accession>A0AA38FTI2</accession>
<keyword evidence="4" id="KW-0698">rRNA processing</keyword>
<dbReference type="CDD" id="cd06144">
    <property type="entry name" value="REX4_like"/>
    <property type="match status" value="1"/>
</dbReference>
<evidence type="ECO:0000256" key="5">
    <source>
        <dbReference type="ARBA" id="ARBA00022722"/>
    </source>
</evidence>
<evidence type="ECO:0000259" key="11">
    <source>
        <dbReference type="SMART" id="SM00479"/>
    </source>
</evidence>
<evidence type="ECO:0000256" key="6">
    <source>
        <dbReference type="ARBA" id="ARBA00022801"/>
    </source>
</evidence>
<keyword evidence="13" id="KW-1185">Reference proteome</keyword>
<dbReference type="InterPro" id="IPR013520">
    <property type="entry name" value="Ribonucl_H"/>
</dbReference>
<evidence type="ECO:0000256" key="4">
    <source>
        <dbReference type="ARBA" id="ARBA00022552"/>
    </source>
</evidence>
<keyword evidence="6" id="KW-0378">Hydrolase</keyword>
<dbReference type="EMBL" id="JAHRHJ020000007">
    <property type="protein sequence ID" value="KAH9309503.1"/>
    <property type="molecule type" value="Genomic_DNA"/>
</dbReference>
<feature type="compositionally biased region" description="Basic and acidic residues" evidence="10">
    <location>
        <begin position="1"/>
        <end position="10"/>
    </location>
</feature>
<organism evidence="12 13">
    <name type="scientific">Taxus chinensis</name>
    <name type="common">Chinese yew</name>
    <name type="synonym">Taxus wallichiana var. chinensis</name>
    <dbReference type="NCBI Taxonomy" id="29808"/>
    <lineage>
        <taxon>Eukaryota</taxon>
        <taxon>Viridiplantae</taxon>
        <taxon>Streptophyta</taxon>
        <taxon>Embryophyta</taxon>
        <taxon>Tracheophyta</taxon>
        <taxon>Spermatophyta</taxon>
        <taxon>Pinopsida</taxon>
        <taxon>Pinidae</taxon>
        <taxon>Conifers II</taxon>
        <taxon>Cupressales</taxon>
        <taxon>Taxaceae</taxon>
        <taxon>Taxus</taxon>
    </lineage>
</organism>
<proteinExistence type="inferred from homology"/>
<evidence type="ECO:0000256" key="7">
    <source>
        <dbReference type="ARBA" id="ARBA00022839"/>
    </source>
</evidence>
<evidence type="ECO:0000256" key="2">
    <source>
        <dbReference type="ARBA" id="ARBA00010489"/>
    </source>
</evidence>
<keyword evidence="7" id="KW-0269">Exonuclease</keyword>
<dbReference type="GO" id="GO:0006364">
    <property type="term" value="P:rRNA processing"/>
    <property type="evidence" value="ECO:0007669"/>
    <property type="project" value="UniProtKB-KW"/>
</dbReference>
<dbReference type="GO" id="GO:0005634">
    <property type="term" value="C:nucleus"/>
    <property type="evidence" value="ECO:0007669"/>
    <property type="project" value="UniProtKB-SubCell"/>
</dbReference>
<evidence type="ECO:0000256" key="9">
    <source>
        <dbReference type="ARBA" id="ARBA00025599"/>
    </source>
</evidence>
<dbReference type="PANTHER" id="PTHR12801">
    <property type="entry name" value="RNA EXONUCLEASE REXO1 / RECO3 FAMILY MEMBER-RELATED"/>
    <property type="match status" value="1"/>
</dbReference>
<dbReference type="GO" id="GO:0003676">
    <property type="term" value="F:nucleic acid binding"/>
    <property type="evidence" value="ECO:0007669"/>
    <property type="project" value="InterPro"/>
</dbReference>
<feature type="region of interest" description="Disordered" evidence="10">
    <location>
        <begin position="1"/>
        <end position="23"/>
    </location>
</feature>
<evidence type="ECO:0000313" key="13">
    <source>
        <dbReference type="Proteomes" id="UP000824469"/>
    </source>
</evidence>
<dbReference type="SMART" id="SM00479">
    <property type="entry name" value="EXOIII"/>
    <property type="match status" value="1"/>
</dbReference>
<dbReference type="Proteomes" id="UP000824469">
    <property type="component" value="Unassembled WGS sequence"/>
</dbReference>
<evidence type="ECO:0000256" key="10">
    <source>
        <dbReference type="SAM" id="MobiDB-lite"/>
    </source>
</evidence>
<dbReference type="PANTHER" id="PTHR12801:SF45">
    <property type="entry name" value="RNA EXONUCLEASE 4"/>
    <property type="match status" value="1"/>
</dbReference>
<evidence type="ECO:0000256" key="1">
    <source>
        <dbReference type="ARBA" id="ARBA00004123"/>
    </source>
</evidence>
<feature type="non-terminal residue" evidence="12">
    <location>
        <position position="251"/>
    </location>
</feature>
<keyword evidence="5" id="KW-0540">Nuclease</keyword>
<dbReference type="InterPro" id="IPR036397">
    <property type="entry name" value="RNaseH_sf"/>
</dbReference>
<name>A0AA38FTI2_TAXCH</name>
<evidence type="ECO:0000256" key="3">
    <source>
        <dbReference type="ARBA" id="ARBA00016937"/>
    </source>
</evidence>
<comment type="caution">
    <text evidence="12">The sequence shown here is derived from an EMBL/GenBank/DDBJ whole genome shotgun (WGS) entry which is preliminary data.</text>
</comment>
<dbReference type="InterPro" id="IPR037431">
    <property type="entry name" value="REX4_DEDDh_dom"/>
</dbReference>
<gene>
    <name evidence="12" type="ORF">KI387_037414</name>
</gene>
<dbReference type="InterPro" id="IPR047021">
    <property type="entry name" value="REXO1/3/4-like"/>
</dbReference>
<dbReference type="OMA" id="TSEYKHF"/>
<dbReference type="AlphaFoldDB" id="A0AA38FTI2"/>
<feature type="domain" description="Exonuclease" evidence="11">
    <location>
        <begin position="83"/>
        <end position="243"/>
    </location>
</feature>
<dbReference type="Gene3D" id="3.30.420.10">
    <property type="entry name" value="Ribonuclease H-like superfamily/Ribonuclease H"/>
    <property type="match status" value="1"/>
</dbReference>